<dbReference type="EMBL" id="JAGMVJ010000006">
    <property type="protein sequence ID" value="KAH7089835.1"/>
    <property type="molecule type" value="Genomic_DNA"/>
</dbReference>
<gene>
    <name evidence="9" type="ORF">FB567DRAFT_521656</name>
</gene>
<evidence type="ECO:0000256" key="1">
    <source>
        <dbReference type="ARBA" id="ARBA00001784"/>
    </source>
</evidence>
<evidence type="ECO:0000256" key="4">
    <source>
        <dbReference type="ARBA" id="ARBA00013204"/>
    </source>
</evidence>
<keyword evidence="8" id="KW-0456">Lyase</keyword>
<evidence type="ECO:0000313" key="10">
    <source>
        <dbReference type="Proteomes" id="UP000813461"/>
    </source>
</evidence>
<dbReference type="PANTHER" id="PTHR35524:SF1">
    <property type="entry name" value="ALPHA-ACETOLACTATE DECARBOXYLASE"/>
    <property type="match status" value="1"/>
</dbReference>
<comment type="similarity">
    <text evidence="3">Belongs to the alpha-acetolactate decarboxylase family.</text>
</comment>
<dbReference type="EC" id="4.1.1.5" evidence="4"/>
<dbReference type="GO" id="GO:0045151">
    <property type="term" value="P:acetoin biosynthetic process"/>
    <property type="evidence" value="ECO:0007669"/>
    <property type="project" value="UniProtKB-KW"/>
</dbReference>
<proteinExistence type="inferred from homology"/>
<dbReference type="OrthoDB" id="509395at2759"/>
<dbReference type="SUPFAM" id="SSF117856">
    <property type="entry name" value="AF0104/ALDC/Ptd012-like"/>
    <property type="match status" value="1"/>
</dbReference>
<keyword evidence="6" id="KW-0210">Decarboxylase</keyword>
<dbReference type="Gene3D" id="3.30.1330.80">
    <property type="entry name" value="Hypothetical protein, similar to alpha- acetolactate decarboxylase, domain 2"/>
    <property type="match status" value="2"/>
</dbReference>
<dbReference type="PANTHER" id="PTHR35524">
    <property type="entry name" value="ALPHA-ACETOLACTATE DECARBOXYLASE"/>
    <property type="match status" value="1"/>
</dbReference>
<evidence type="ECO:0000313" key="9">
    <source>
        <dbReference type="EMBL" id="KAH7089835.1"/>
    </source>
</evidence>
<protein>
    <recommendedName>
        <fullName evidence="5">Alpha-acetolactate decarboxylase</fullName>
        <ecNumber evidence="4">4.1.1.5</ecNumber>
    </recommendedName>
</protein>
<comment type="caution">
    <text evidence="9">The sequence shown here is derived from an EMBL/GenBank/DDBJ whole genome shotgun (WGS) entry which is preliminary data.</text>
</comment>
<dbReference type="PIRSF" id="PIRSF001332">
    <property type="entry name" value="Acetolac_decarb"/>
    <property type="match status" value="1"/>
</dbReference>
<name>A0A8K0RCT2_9PLEO</name>
<dbReference type="Pfam" id="PF03306">
    <property type="entry name" value="AAL_decarboxy"/>
    <property type="match status" value="1"/>
</dbReference>
<evidence type="ECO:0000256" key="3">
    <source>
        <dbReference type="ARBA" id="ARBA00007106"/>
    </source>
</evidence>
<accession>A0A8K0RCT2</accession>
<dbReference type="Proteomes" id="UP000813461">
    <property type="component" value="Unassembled WGS sequence"/>
</dbReference>
<evidence type="ECO:0000256" key="2">
    <source>
        <dbReference type="ARBA" id="ARBA00005170"/>
    </source>
</evidence>
<sequence length="240" mass="26469">MSKNVLYQYSVMSALMSGAASSGVPLSHILQHGNHGLGTFKSLEGEMVMLDGHMYQMKSDGSVTPNLERDHSDWISPFAMITHFEPTITTKVTFSSKSDLATKISALFPKSQNYFLTFRIDGEFQQVGVRTVGGQLNPHEKLTDVGKRQTTHTFPSIKGSIIGFRTPEYFQGISVAGDHMHLISEDRKFGGHLQACEASGEVTLSAATNFHFNVEFPDHDEDFSEADLVVDHEGIQKVEG</sequence>
<evidence type="ECO:0000256" key="7">
    <source>
        <dbReference type="ARBA" id="ARBA00023061"/>
    </source>
</evidence>
<dbReference type="UniPathway" id="UPA00626">
    <property type="reaction ID" value="UER00678"/>
</dbReference>
<comment type="pathway">
    <text evidence="2">Polyol metabolism; (R,R)-butane-2,3-diol biosynthesis; (R,R)-butane-2,3-diol from pyruvate: step 2/3.</text>
</comment>
<evidence type="ECO:0000256" key="8">
    <source>
        <dbReference type="ARBA" id="ARBA00023239"/>
    </source>
</evidence>
<evidence type="ECO:0000256" key="6">
    <source>
        <dbReference type="ARBA" id="ARBA00022793"/>
    </source>
</evidence>
<keyword evidence="10" id="KW-1185">Reference proteome</keyword>
<evidence type="ECO:0000256" key="5">
    <source>
        <dbReference type="ARBA" id="ARBA00020164"/>
    </source>
</evidence>
<dbReference type="GO" id="GO:0047605">
    <property type="term" value="F:acetolactate decarboxylase activity"/>
    <property type="evidence" value="ECO:0007669"/>
    <property type="project" value="UniProtKB-EC"/>
</dbReference>
<reference evidence="9" key="1">
    <citation type="journal article" date="2021" name="Nat. Commun.">
        <title>Genetic determinants of endophytism in the Arabidopsis root mycobiome.</title>
        <authorList>
            <person name="Mesny F."/>
            <person name="Miyauchi S."/>
            <person name="Thiergart T."/>
            <person name="Pickel B."/>
            <person name="Atanasova L."/>
            <person name="Karlsson M."/>
            <person name="Huettel B."/>
            <person name="Barry K.W."/>
            <person name="Haridas S."/>
            <person name="Chen C."/>
            <person name="Bauer D."/>
            <person name="Andreopoulos W."/>
            <person name="Pangilinan J."/>
            <person name="LaButti K."/>
            <person name="Riley R."/>
            <person name="Lipzen A."/>
            <person name="Clum A."/>
            <person name="Drula E."/>
            <person name="Henrissat B."/>
            <person name="Kohler A."/>
            <person name="Grigoriev I.V."/>
            <person name="Martin F.M."/>
            <person name="Hacquard S."/>
        </authorList>
    </citation>
    <scope>NUCLEOTIDE SEQUENCE</scope>
    <source>
        <strain evidence="9">MPI-SDFR-AT-0120</strain>
    </source>
</reference>
<comment type="catalytic activity">
    <reaction evidence="1">
        <text>(2S)-2-acetolactate + H(+) = (R)-acetoin + CO2</text>
        <dbReference type="Rhea" id="RHEA:21580"/>
        <dbReference type="ChEBI" id="CHEBI:15378"/>
        <dbReference type="ChEBI" id="CHEBI:15686"/>
        <dbReference type="ChEBI" id="CHEBI:16526"/>
        <dbReference type="ChEBI" id="CHEBI:58476"/>
        <dbReference type="EC" id="4.1.1.5"/>
    </reaction>
</comment>
<dbReference type="AlphaFoldDB" id="A0A8K0RCT2"/>
<keyword evidence="7" id="KW-0005">Acetoin biosynthesis</keyword>
<dbReference type="NCBIfam" id="TIGR01252">
    <property type="entry name" value="acetolac_decarb"/>
    <property type="match status" value="1"/>
</dbReference>
<organism evidence="9 10">
    <name type="scientific">Paraphoma chrysanthemicola</name>
    <dbReference type="NCBI Taxonomy" id="798071"/>
    <lineage>
        <taxon>Eukaryota</taxon>
        <taxon>Fungi</taxon>
        <taxon>Dikarya</taxon>
        <taxon>Ascomycota</taxon>
        <taxon>Pezizomycotina</taxon>
        <taxon>Dothideomycetes</taxon>
        <taxon>Pleosporomycetidae</taxon>
        <taxon>Pleosporales</taxon>
        <taxon>Pleosporineae</taxon>
        <taxon>Phaeosphaeriaceae</taxon>
        <taxon>Paraphoma</taxon>
    </lineage>
</organism>
<dbReference type="CDD" id="cd17299">
    <property type="entry name" value="acetolactate_decarboxylase"/>
    <property type="match status" value="1"/>
</dbReference>
<dbReference type="InterPro" id="IPR005128">
    <property type="entry name" value="Acetolactate_a_deCO2ase"/>
</dbReference>